<dbReference type="Pfam" id="PF13579">
    <property type="entry name" value="Glyco_trans_4_4"/>
    <property type="match status" value="1"/>
</dbReference>
<feature type="region of interest" description="Disordered" evidence="12">
    <location>
        <begin position="352"/>
        <end position="414"/>
    </location>
</feature>
<evidence type="ECO:0000256" key="10">
    <source>
        <dbReference type="ARBA" id="ARBA00023136"/>
    </source>
</evidence>
<keyword evidence="6 14" id="KW-0808">Transferase</keyword>
<keyword evidence="9" id="KW-1133">Transmembrane helix</keyword>
<dbReference type="GO" id="GO:0004578">
    <property type="term" value="F:chitobiosyldiphosphodolichol beta-mannosyltransferase activity"/>
    <property type="evidence" value="ECO:0007669"/>
    <property type="project" value="UniProtKB-EC"/>
</dbReference>
<feature type="domain" description="Glycosyltransferase subfamily 4-like N-terminal" evidence="13">
    <location>
        <begin position="64"/>
        <end position="219"/>
    </location>
</feature>
<dbReference type="InterPro" id="IPR026051">
    <property type="entry name" value="ALG1-like"/>
</dbReference>
<feature type="compositionally biased region" description="Polar residues" evidence="12">
    <location>
        <begin position="352"/>
        <end position="368"/>
    </location>
</feature>
<evidence type="ECO:0000259" key="13">
    <source>
        <dbReference type="Pfam" id="PF13579"/>
    </source>
</evidence>
<dbReference type="GO" id="GO:0005789">
    <property type="term" value="C:endoplasmic reticulum membrane"/>
    <property type="evidence" value="ECO:0007669"/>
    <property type="project" value="UniProtKB-SubCell"/>
</dbReference>
<dbReference type="Proteomes" id="UP000324022">
    <property type="component" value="Unassembled WGS sequence"/>
</dbReference>
<evidence type="ECO:0000256" key="8">
    <source>
        <dbReference type="ARBA" id="ARBA00022824"/>
    </source>
</evidence>
<feature type="region of interest" description="Disordered" evidence="12">
    <location>
        <begin position="724"/>
        <end position="764"/>
    </location>
</feature>
<reference evidence="14 15" key="1">
    <citation type="submission" date="2018-03" db="EMBL/GenBank/DDBJ databases">
        <authorList>
            <person name="Guldener U."/>
        </authorList>
    </citation>
    <scope>NUCLEOTIDE SEQUENCE [LARGE SCALE GENOMIC DNA]</scope>
    <source>
        <strain evidence="14 15">NBRC100155</strain>
    </source>
</reference>
<evidence type="ECO:0000256" key="11">
    <source>
        <dbReference type="ARBA" id="ARBA00024899"/>
    </source>
</evidence>
<dbReference type="EC" id="2.4.1.142" evidence="3"/>
<comment type="pathway">
    <text evidence="2">Protein modification; protein glycosylation.</text>
</comment>
<keyword evidence="5 14" id="KW-0328">Glycosyltransferase</keyword>
<dbReference type="EMBL" id="OOIN01000034">
    <property type="protein sequence ID" value="SPO30602.1"/>
    <property type="molecule type" value="Genomic_DNA"/>
</dbReference>
<feature type="compositionally biased region" description="Basic and acidic residues" evidence="12">
    <location>
        <begin position="679"/>
        <end position="694"/>
    </location>
</feature>
<evidence type="ECO:0000256" key="2">
    <source>
        <dbReference type="ARBA" id="ARBA00004922"/>
    </source>
</evidence>
<keyword evidence="8" id="KW-0256">Endoplasmic reticulum</keyword>
<accession>A0A5C3EJG2</accession>
<comment type="subcellular location">
    <subcellularLocation>
        <location evidence="1">Endoplasmic reticulum membrane</location>
        <topology evidence="1">Single-pass membrane protein</topology>
    </subcellularLocation>
</comment>
<feature type="compositionally biased region" description="Low complexity" evidence="12">
    <location>
        <begin position="369"/>
        <end position="392"/>
    </location>
</feature>
<sequence>MLLWLVLLTFCAVLFPVVALLCLCLYISGYRSSLRSSSKACLGRSAAVVVLGDIGRSPRMCFHVESLANEGWKVAIVGYPGSTLPLALQRSSIRQHHLRTPPSWISRLPRAAFIAVAPFKLLLQAVSLFVELTTQVHPPPEVVLVQTPPALPTLLVVKAAAALVKARVIIDWHNLAYTILALRLGEKSKLVRLAEWLERWSGRKAYAHLFVTEAMKNHLDLNWRLEGEKKVLHDRPPAHFRRTNLAESHRLLGKLIPQLQPSVGEDWLPEYNFPESTPFTEWIQKEGDEAGKKQKEPEEAKQEGEAGLQWRQDRPALVVSSTSWTADEDFGLLLRAARLYEYRARLLLEPAASQTASPMHSRSSTGDNTSTLSPISPSCSSSTTSHFSYSDSDPIRTSKERRRPSLGVLRTSTLPHEPASSLPKLLIIVTGKGELRARYLAEIAHLETTEKWRFVRIRTAWLETEDYPLLLGSADVGVSLHTSSSGLDLPMKVVDMLGCGLPVCALDFSCLDELVRDRWNGVVFRDAEGLARQWESLLATHPGPNWLATGGGMGDPFCPPPPTPMNGNGGMLFAGEGQITAPPMSPNPSMTLLHSPGLPPGTGGKVETAKRSGRSTWSGNWKHVMRPLLDPRNAADDEDESTVDSYLANTSALKLDTGNEGLLQRRAKQGYAPASSKDGSLHHTNEESEYTQDRDAEDLVVNNGKARKGFGFVSQAAIITDGESQKGLRLRKSVSKPEDSQLHTLSPTEDAIPAIEVSKPPTLP</sequence>
<gene>
    <name evidence="14" type="ORF">UTRI_05219</name>
</gene>
<evidence type="ECO:0000256" key="3">
    <source>
        <dbReference type="ARBA" id="ARBA00012611"/>
    </source>
</evidence>
<protein>
    <recommendedName>
        <fullName evidence="4">Chitobiosyldiphosphodolichol beta-mannosyltransferase</fullName>
        <ecNumber evidence="3">2.4.1.142</ecNumber>
    </recommendedName>
</protein>
<keyword evidence="10" id="KW-0472">Membrane</keyword>
<feature type="region of interest" description="Disordered" evidence="12">
    <location>
        <begin position="288"/>
        <end position="309"/>
    </location>
</feature>
<evidence type="ECO:0000313" key="15">
    <source>
        <dbReference type="Proteomes" id="UP000324022"/>
    </source>
</evidence>
<evidence type="ECO:0000256" key="9">
    <source>
        <dbReference type="ARBA" id="ARBA00022989"/>
    </source>
</evidence>
<keyword evidence="15" id="KW-1185">Reference proteome</keyword>
<evidence type="ECO:0000313" key="14">
    <source>
        <dbReference type="EMBL" id="SPO30602.1"/>
    </source>
</evidence>
<organism evidence="14 15">
    <name type="scientific">Ustilago trichophora</name>
    <dbReference type="NCBI Taxonomy" id="86804"/>
    <lineage>
        <taxon>Eukaryota</taxon>
        <taxon>Fungi</taxon>
        <taxon>Dikarya</taxon>
        <taxon>Basidiomycota</taxon>
        <taxon>Ustilaginomycotina</taxon>
        <taxon>Ustilaginomycetes</taxon>
        <taxon>Ustilaginales</taxon>
        <taxon>Ustilaginaceae</taxon>
        <taxon>Ustilago</taxon>
    </lineage>
</organism>
<dbReference type="InterPro" id="IPR028098">
    <property type="entry name" value="Glyco_trans_4-like_N"/>
</dbReference>
<feature type="region of interest" description="Disordered" evidence="12">
    <location>
        <begin position="667"/>
        <end position="696"/>
    </location>
</feature>
<dbReference type="PANTHER" id="PTHR13036">
    <property type="entry name" value="BETA1,4 MANNOSYLTRANSFERASE"/>
    <property type="match status" value="1"/>
</dbReference>
<dbReference type="Pfam" id="PF13692">
    <property type="entry name" value="Glyco_trans_1_4"/>
    <property type="match status" value="1"/>
</dbReference>
<keyword evidence="7" id="KW-0812">Transmembrane</keyword>
<dbReference type="Gene3D" id="3.40.50.2000">
    <property type="entry name" value="Glycogen Phosphorylase B"/>
    <property type="match status" value="1"/>
</dbReference>
<evidence type="ECO:0000256" key="1">
    <source>
        <dbReference type="ARBA" id="ARBA00004389"/>
    </source>
</evidence>
<evidence type="ECO:0000256" key="7">
    <source>
        <dbReference type="ARBA" id="ARBA00022692"/>
    </source>
</evidence>
<evidence type="ECO:0000256" key="5">
    <source>
        <dbReference type="ARBA" id="ARBA00022676"/>
    </source>
</evidence>
<feature type="compositionally biased region" description="Basic and acidic residues" evidence="12">
    <location>
        <begin position="288"/>
        <end position="304"/>
    </location>
</feature>
<dbReference type="SUPFAM" id="SSF53756">
    <property type="entry name" value="UDP-Glycosyltransferase/glycogen phosphorylase"/>
    <property type="match status" value="2"/>
</dbReference>
<evidence type="ECO:0000256" key="12">
    <source>
        <dbReference type="SAM" id="MobiDB-lite"/>
    </source>
</evidence>
<dbReference type="PANTHER" id="PTHR13036:SF0">
    <property type="entry name" value="CHITOBIOSYLDIPHOSPHODOLICHOL BETA-MANNOSYLTRANSFERASE"/>
    <property type="match status" value="1"/>
</dbReference>
<name>A0A5C3EJG2_9BASI</name>
<dbReference type="OrthoDB" id="614844at2759"/>
<evidence type="ECO:0000256" key="4">
    <source>
        <dbReference type="ARBA" id="ARBA00015841"/>
    </source>
</evidence>
<proteinExistence type="predicted"/>
<evidence type="ECO:0000256" key="6">
    <source>
        <dbReference type="ARBA" id="ARBA00022679"/>
    </source>
</evidence>
<comment type="function">
    <text evidence="11">Participates in the formation of the lipid-linked precursor oligosaccharide for N-glycosylation. Involved in assembling the dolichol-pyrophosphate-GlcNAc(2)-Man(5) intermediate on the cytoplasmic surface of the ER.</text>
</comment>
<dbReference type="AlphaFoldDB" id="A0A5C3EJG2"/>